<evidence type="ECO:0000259" key="2">
    <source>
        <dbReference type="Pfam" id="PF09851"/>
    </source>
</evidence>
<feature type="domain" description="SHOCT" evidence="2">
    <location>
        <begin position="100"/>
        <end position="126"/>
    </location>
</feature>
<evidence type="ECO:0000313" key="3">
    <source>
        <dbReference type="EMBL" id="MFC6823938.1"/>
    </source>
</evidence>
<gene>
    <name evidence="3" type="ORF">ACFQEV_02865</name>
</gene>
<dbReference type="AlphaFoldDB" id="A0ABD5TYM5"/>
<reference evidence="3 4" key="1">
    <citation type="journal article" date="2019" name="Int. J. Syst. Evol. Microbiol.">
        <title>The Global Catalogue of Microorganisms (GCM) 10K type strain sequencing project: providing services to taxonomists for standard genome sequencing and annotation.</title>
        <authorList>
            <consortium name="The Broad Institute Genomics Platform"/>
            <consortium name="The Broad Institute Genome Sequencing Center for Infectious Disease"/>
            <person name="Wu L."/>
            <person name="Ma J."/>
        </authorList>
    </citation>
    <scope>NUCLEOTIDE SEQUENCE [LARGE SCALE GENOMIC DNA]</scope>
    <source>
        <strain evidence="3 4">YIM 94188</strain>
    </source>
</reference>
<dbReference type="Pfam" id="PF09851">
    <property type="entry name" value="SHOCT"/>
    <property type="match status" value="1"/>
</dbReference>
<dbReference type="Proteomes" id="UP001596408">
    <property type="component" value="Unassembled WGS sequence"/>
</dbReference>
<sequence length="145" mass="16222">MSALRSASEWFSVQAETLKENPALLGFVVALWMTLLVLFSGGNPVMAFLILAPVFTAMGYGVDALIQRAFGNDAGTAPSRGEEYETGYGNEYETADEGRAIARLRERYAAGEIGHDEFERRLERLLETEELADGASRRREREYEY</sequence>
<organism evidence="3 4">
    <name type="scientific">Halopelagius fulvigenes</name>
    <dbReference type="NCBI Taxonomy" id="1198324"/>
    <lineage>
        <taxon>Archaea</taxon>
        <taxon>Methanobacteriati</taxon>
        <taxon>Methanobacteriota</taxon>
        <taxon>Stenosarchaea group</taxon>
        <taxon>Halobacteria</taxon>
        <taxon>Halobacteriales</taxon>
        <taxon>Haloferacaceae</taxon>
    </lineage>
</organism>
<keyword evidence="1" id="KW-0812">Transmembrane</keyword>
<feature type="transmembrane region" description="Helical" evidence="1">
    <location>
        <begin position="21"/>
        <end position="39"/>
    </location>
</feature>
<proteinExistence type="predicted"/>
<name>A0ABD5TYM5_9EURY</name>
<accession>A0ABD5TYM5</accession>
<comment type="caution">
    <text evidence="3">The sequence shown here is derived from an EMBL/GenBank/DDBJ whole genome shotgun (WGS) entry which is preliminary data.</text>
</comment>
<keyword evidence="1" id="KW-0472">Membrane</keyword>
<keyword evidence="4" id="KW-1185">Reference proteome</keyword>
<keyword evidence="1" id="KW-1133">Transmembrane helix</keyword>
<protein>
    <submittedName>
        <fullName evidence="3">SHOCT domain-containing protein</fullName>
    </submittedName>
</protein>
<dbReference type="EMBL" id="JBHSXH010000009">
    <property type="protein sequence ID" value="MFC6823938.1"/>
    <property type="molecule type" value="Genomic_DNA"/>
</dbReference>
<dbReference type="RefSeq" id="WP_379692492.1">
    <property type="nucleotide sequence ID" value="NZ_JBHSXH010000009.1"/>
</dbReference>
<dbReference type="InterPro" id="IPR018649">
    <property type="entry name" value="SHOCT"/>
</dbReference>
<feature type="transmembrane region" description="Helical" evidence="1">
    <location>
        <begin position="45"/>
        <end position="66"/>
    </location>
</feature>
<evidence type="ECO:0000313" key="4">
    <source>
        <dbReference type="Proteomes" id="UP001596408"/>
    </source>
</evidence>
<evidence type="ECO:0000256" key="1">
    <source>
        <dbReference type="SAM" id="Phobius"/>
    </source>
</evidence>